<keyword evidence="3" id="KW-0963">Cytoplasm</keyword>
<evidence type="ECO:0000256" key="3">
    <source>
        <dbReference type="ARBA" id="ARBA00022490"/>
    </source>
</evidence>
<dbReference type="AlphaFoldDB" id="B8ALU7"/>
<name>B8ALU7_ORYSI</name>
<dbReference type="InterPro" id="IPR012677">
    <property type="entry name" value="Nucleotide-bd_a/b_plait_sf"/>
</dbReference>
<dbReference type="FunFam" id="3.30.70.330:FF:001024">
    <property type="entry name" value="RNA-binding protein Y14B"/>
    <property type="match status" value="1"/>
</dbReference>
<dbReference type="GO" id="GO:0005737">
    <property type="term" value="C:cytoplasm"/>
    <property type="evidence" value="ECO:0007669"/>
    <property type="project" value="UniProtKB-SubCell"/>
</dbReference>
<dbReference type="STRING" id="39946.B8ALU7"/>
<dbReference type="SUPFAM" id="SSF54928">
    <property type="entry name" value="RNA-binding domain, RBD"/>
    <property type="match status" value="1"/>
</dbReference>
<dbReference type="OMA" id="HYRFDSI"/>
<keyword evidence="4 6" id="KW-0694">RNA-binding</keyword>
<reference evidence="9 10" key="1">
    <citation type="journal article" date="2005" name="PLoS Biol.">
        <title>The genomes of Oryza sativa: a history of duplications.</title>
        <authorList>
            <person name="Yu J."/>
            <person name="Wang J."/>
            <person name="Lin W."/>
            <person name="Li S."/>
            <person name="Li H."/>
            <person name="Zhou J."/>
            <person name="Ni P."/>
            <person name="Dong W."/>
            <person name="Hu S."/>
            <person name="Zeng C."/>
            <person name="Zhang J."/>
            <person name="Zhang Y."/>
            <person name="Li R."/>
            <person name="Xu Z."/>
            <person name="Li S."/>
            <person name="Li X."/>
            <person name="Zheng H."/>
            <person name="Cong L."/>
            <person name="Lin L."/>
            <person name="Yin J."/>
            <person name="Geng J."/>
            <person name="Li G."/>
            <person name="Shi J."/>
            <person name="Liu J."/>
            <person name="Lv H."/>
            <person name="Li J."/>
            <person name="Wang J."/>
            <person name="Deng Y."/>
            <person name="Ran L."/>
            <person name="Shi X."/>
            <person name="Wang X."/>
            <person name="Wu Q."/>
            <person name="Li C."/>
            <person name="Ren X."/>
            <person name="Wang J."/>
            <person name="Wang X."/>
            <person name="Li D."/>
            <person name="Liu D."/>
            <person name="Zhang X."/>
            <person name="Ji Z."/>
            <person name="Zhao W."/>
            <person name="Sun Y."/>
            <person name="Zhang Z."/>
            <person name="Bao J."/>
            <person name="Han Y."/>
            <person name="Dong L."/>
            <person name="Ji J."/>
            <person name="Chen P."/>
            <person name="Wu S."/>
            <person name="Liu J."/>
            <person name="Xiao Y."/>
            <person name="Bu D."/>
            <person name="Tan J."/>
            <person name="Yang L."/>
            <person name="Ye C."/>
            <person name="Zhang J."/>
            <person name="Xu J."/>
            <person name="Zhou Y."/>
            <person name="Yu Y."/>
            <person name="Zhang B."/>
            <person name="Zhuang S."/>
            <person name="Wei H."/>
            <person name="Liu B."/>
            <person name="Lei M."/>
            <person name="Yu H."/>
            <person name="Li Y."/>
            <person name="Xu H."/>
            <person name="Wei S."/>
            <person name="He X."/>
            <person name="Fang L."/>
            <person name="Zhang Z."/>
            <person name="Zhang Y."/>
            <person name="Huang X."/>
            <person name="Su Z."/>
            <person name="Tong W."/>
            <person name="Li J."/>
            <person name="Tong Z."/>
            <person name="Li S."/>
            <person name="Ye J."/>
            <person name="Wang L."/>
            <person name="Fang L."/>
            <person name="Lei T."/>
            <person name="Chen C."/>
            <person name="Chen H."/>
            <person name="Xu Z."/>
            <person name="Li H."/>
            <person name="Huang H."/>
            <person name="Zhang F."/>
            <person name="Xu H."/>
            <person name="Li N."/>
            <person name="Zhao C."/>
            <person name="Li S."/>
            <person name="Dong L."/>
            <person name="Huang Y."/>
            <person name="Li L."/>
            <person name="Xi Y."/>
            <person name="Qi Q."/>
            <person name="Li W."/>
            <person name="Zhang B."/>
            <person name="Hu W."/>
            <person name="Zhang Y."/>
            <person name="Tian X."/>
            <person name="Jiao Y."/>
            <person name="Liang X."/>
            <person name="Jin J."/>
            <person name="Gao L."/>
            <person name="Zheng W."/>
            <person name="Hao B."/>
            <person name="Liu S."/>
            <person name="Wang W."/>
            <person name="Yuan L."/>
            <person name="Cao M."/>
            <person name="McDermott J."/>
            <person name="Samudrala R."/>
            <person name="Wang J."/>
            <person name="Wong G.K."/>
            <person name="Yang H."/>
        </authorList>
    </citation>
    <scope>NUCLEOTIDE SEQUENCE [LARGE SCALE GENOMIC DNA]</scope>
    <source>
        <strain evidence="10">cv. 93-11</strain>
    </source>
</reference>
<feature type="compositionally biased region" description="Acidic residues" evidence="7">
    <location>
        <begin position="1"/>
        <end position="28"/>
    </location>
</feature>
<dbReference type="InterPro" id="IPR033744">
    <property type="entry name" value="RRM_RBM8"/>
</dbReference>
<dbReference type="InterPro" id="IPR035979">
    <property type="entry name" value="RBD_domain_sf"/>
</dbReference>
<dbReference type="InterPro" id="IPR008111">
    <property type="entry name" value="RNA-bd_8"/>
</dbReference>
<dbReference type="Gene3D" id="3.30.70.330">
    <property type="match status" value="1"/>
</dbReference>
<organism evidence="9 10">
    <name type="scientific">Oryza sativa subsp. indica</name>
    <name type="common">Rice</name>
    <dbReference type="NCBI Taxonomy" id="39946"/>
    <lineage>
        <taxon>Eukaryota</taxon>
        <taxon>Viridiplantae</taxon>
        <taxon>Streptophyta</taxon>
        <taxon>Embryophyta</taxon>
        <taxon>Tracheophyta</taxon>
        <taxon>Spermatophyta</taxon>
        <taxon>Magnoliopsida</taxon>
        <taxon>Liliopsida</taxon>
        <taxon>Poales</taxon>
        <taxon>Poaceae</taxon>
        <taxon>BOP clade</taxon>
        <taxon>Oryzoideae</taxon>
        <taxon>Oryzeae</taxon>
        <taxon>Oryzinae</taxon>
        <taxon>Oryza</taxon>
        <taxon>Oryza sativa</taxon>
    </lineage>
</organism>
<comment type="subcellular location">
    <subcellularLocation>
        <location evidence="2">Cytoplasm</location>
    </subcellularLocation>
    <subcellularLocation>
        <location evidence="1">Nucleus</location>
    </subcellularLocation>
</comment>
<gene>
    <name evidence="9" type="ORF">OsI_14012</name>
</gene>
<dbReference type="InterPro" id="IPR000504">
    <property type="entry name" value="RRM_dom"/>
</dbReference>
<feature type="domain" description="RRM" evidence="8">
    <location>
        <begin position="90"/>
        <end position="185"/>
    </location>
</feature>
<protein>
    <recommendedName>
        <fullName evidence="8">RRM domain-containing protein</fullName>
    </recommendedName>
</protein>
<evidence type="ECO:0000256" key="6">
    <source>
        <dbReference type="PROSITE-ProRule" id="PRU00176"/>
    </source>
</evidence>
<evidence type="ECO:0000313" key="9">
    <source>
        <dbReference type="EMBL" id="EEC76387.1"/>
    </source>
</evidence>
<dbReference type="GO" id="GO:0006396">
    <property type="term" value="P:RNA processing"/>
    <property type="evidence" value="ECO:0007669"/>
    <property type="project" value="InterPro"/>
</dbReference>
<evidence type="ECO:0000259" key="8">
    <source>
        <dbReference type="PROSITE" id="PS50102"/>
    </source>
</evidence>
<dbReference type="GO" id="GO:0005634">
    <property type="term" value="C:nucleus"/>
    <property type="evidence" value="ECO:0007669"/>
    <property type="project" value="UniProtKB-SubCell"/>
</dbReference>
<evidence type="ECO:0000256" key="7">
    <source>
        <dbReference type="SAM" id="MobiDB-lite"/>
    </source>
</evidence>
<evidence type="ECO:0000256" key="2">
    <source>
        <dbReference type="ARBA" id="ARBA00004496"/>
    </source>
</evidence>
<dbReference type="PANTHER" id="PTHR45894">
    <property type="entry name" value="RNA-BINDING PROTEIN 8A"/>
    <property type="match status" value="1"/>
</dbReference>
<proteinExistence type="predicted"/>
<feature type="region of interest" description="Disordered" evidence="7">
    <location>
        <begin position="1"/>
        <end position="39"/>
    </location>
</feature>
<accession>B8ALU7</accession>
<dbReference type="Proteomes" id="UP000007015">
    <property type="component" value="Chromosome 3"/>
</dbReference>
<dbReference type="HOGENOM" id="CLU_012062_18_1_1"/>
<evidence type="ECO:0000256" key="1">
    <source>
        <dbReference type="ARBA" id="ARBA00004123"/>
    </source>
</evidence>
<dbReference type="PROSITE" id="PS50102">
    <property type="entry name" value="RRM"/>
    <property type="match status" value="1"/>
</dbReference>
<sequence>MAAAAEDVEFVDYDRDEEEEEDAMDEDDRGGGRGGRALPVPHIVSQGVMRSRGRLLGRSTSVLASNRDRFDSLADAGNPGHGPQRSIEGWILLVSGVKEDAEEDDLYNTFSDFGHVKDLHLNLERRTGYAKLLAVRASHIQLINLKGMGYALVEYESFEEAQTAIKAMNGTQLLTRTVYVDWAFSRGPIQKLTSTRPLHRRSRTPPRRLAALTC</sequence>
<keyword evidence="5" id="KW-0539">Nucleus</keyword>
<dbReference type="Gramene" id="BGIOSGA013795-TA">
    <property type="protein sequence ID" value="BGIOSGA013795-PA"/>
    <property type="gene ID" value="BGIOSGA013795"/>
</dbReference>
<dbReference type="EMBL" id="CM000128">
    <property type="protein sequence ID" value="EEC76387.1"/>
    <property type="molecule type" value="Genomic_DNA"/>
</dbReference>
<evidence type="ECO:0000256" key="4">
    <source>
        <dbReference type="ARBA" id="ARBA00022884"/>
    </source>
</evidence>
<dbReference type="Pfam" id="PF00076">
    <property type="entry name" value="RRM_1"/>
    <property type="match status" value="1"/>
</dbReference>
<dbReference type="SMART" id="SM00360">
    <property type="entry name" value="RRM"/>
    <property type="match status" value="1"/>
</dbReference>
<dbReference type="CDD" id="cd12324">
    <property type="entry name" value="RRM_RBM8"/>
    <property type="match status" value="1"/>
</dbReference>
<keyword evidence="10" id="KW-1185">Reference proteome</keyword>
<dbReference type="GO" id="GO:0003729">
    <property type="term" value="F:mRNA binding"/>
    <property type="evidence" value="ECO:0007669"/>
    <property type="project" value="InterPro"/>
</dbReference>
<evidence type="ECO:0000313" key="10">
    <source>
        <dbReference type="Proteomes" id="UP000007015"/>
    </source>
</evidence>
<evidence type="ECO:0000256" key="5">
    <source>
        <dbReference type="ARBA" id="ARBA00023242"/>
    </source>
</evidence>